<evidence type="ECO:0000313" key="7">
    <source>
        <dbReference type="EMBL" id="CAD71118.1"/>
    </source>
</evidence>
<evidence type="ECO:0000256" key="3">
    <source>
        <dbReference type="ARBA" id="ARBA00011486"/>
    </source>
</evidence>
<dbReference type="EMBL" id="BX294028">
    <property type="protein sequence ID" value="CAD71118.1"/>
    <property type="molecule type" value="Genomic_DNA"/>
</dbReference>
<feature type="region of interest" description="Disordered" evidence="6">
    <location>
        <begin position="167"/>
        <end position="189"/>
    </location>
</feature>
<dbReference type="GO" id="GO:0005634">
    <property type="term" value="C:nucleus"/>
    <property type="evidence" value="ECO:0007669"/>
    <property type="project" value="TreeGrafter"/>
</dbReference>
<accession>Q870Z0</accession>
<comment type="function">
    <text evidence="1">Ornithine decarboxylase (ODC) antizyme protein that negatively regulates ODC activity and intracellular polyamine biosynthesis in response to increased intracellular polyamine levels. Binds to ODC monomers, inhibiting the assembly of the functional ODC homodimer, and targets the monomers for ubiquitin-independent proteolytic destruction by the 26S proteasome.</text>
</comment>
<keyword evidence="5" id="KW-0688">Ribosomal frameshifting</keyword>
<feature type="region of interest" description="Disordered" evidence="6">
    <location>
        <begin position="95"/>
        <end position="122"/>
    </location>
</feature>
<dbReference type="GO" id="GO:0008073">
    <property type="term" value="F:ornithine decarboxylase inhibitor activity"/>
    <property type="evidence" value="ECO:0007669"/>
    <property type="project" value="InterPro"/>
</dbReference>
<feature type="compositionally biased region" description="Polar residues" evidence="6">
    <location>
        <begin position="101"/>
        <end position="116"/>
    </location>
</feature>
<evidence type="ECO:0000256" key="1">
    <source>
        <dbReference type="ARBA" id="ARBA00002307"/>
    </source>
</evidence>
<proteinExistence type="inferred from homology"/>
<reference evidence="7" key="2">
    <citation type="submission" date="2003-03" db="EMBL/GenBank/DDBJ databases">
        <authorList>
            <person name="German Neurospora genome project"/>
        </authorList>
    </citation>
    <scope>NUCLEOTIDE SEQUENCE</scope>
</reference>
<name>Q870Z0_NEUCS</name>
<reference evidence="7" key="1">
    <citation type="submission" date="2003-03" db="EMBL/GenBank/DDBJ databases">
        <authorList>
            <person name="Schulte U."/>
            <person name="Aign V."/>
            <person name="Hoheisel J."/>
            <person name="Brandt P."/>
            <person name="Fartmann B."/>
            <person name="Holland R."/>
            <person name="Nyakatura G."/>
            <person name="Mewes H.W."/>
            <person name="Mannhaupt G."/>
        </authorList>
    </citation>
    <scope>NUCLEOTIDE SEQUENCE</scope>
</reference>
<organism evidence="7">
    <name type="scientific">Neurospora crassa</name>
    <dbReference type="NCBI Taxonomy" id="5141"/>
    <lineage>
        <taxon>Eukaryota</taxon>
        <taxon>Fungi</taxon>
        <taxon>Dikarya</taxon>
        <taxon>Ascomycota</taxon>
        <taxon>Pezizomycotina</taxon>
        <taxon>Sordariomycetes</taxon>
        <taxon>Sordariomycetidae</taxon>
        <taxon>Sordariales</taxon>
        <taxon>Sordariaceae</taxon>
        <taxon>Neurospora</taxon>
    </lineage>
</organism>
<evidence type="ECO:0000256" key="6">
    <source>
        <dbReference type="SAM" id="MobiDB-lite"/>
    </source>
</evidence>
<dbReference type="InterPro" id="IPR002993">
    <property type="entry name" value="ODC_AZ"/>
</dbReference>
<dbReference type="SUPFAM" id="SSF55729">
    <property type="entry name" value="Acyl-CoA N-acyltransferases (Nat)"/>
    <property type="match status" value="1"/>
</dbReference>
<comment type="similarity">
    <text evidence="2">Belongs to the ODC antizyme family.</text>
</comment>
<comment type="subunit">
    <text evidence="3">Interacts with ODC and thereby sterically blocks ODC homodimerization.</text>
</comment>
<dbReference type="AlphaFoldDB" id="Q870Z0"/>
<sequence>MAPMKQDNLFSSSSNYYGEDVVASPPHHMEAVDILASCYLVSNYPGAQLKGLHYCTTGVTGAEWYPEVPSTGLPSPPSSPPLAALDTSTNQLAVTAKAKSSAGNNNRRAGSSNHNNSRGRRGGATLRIREECERFFCETLRAVLLGEKNSAVQGSGLASVYHDNDNCNNHPNHGTTTTNGNNNNTPLTPPYDDYPIGDEHLMSRHGFDACGVAGNGSHRVDSWIELWDYVGGTSFRGVVAEEMETGEKTLMIFFDEQSVEGRDLKKALVALIELADGPLACSHMVICLDRSIPDHEAVPLMKGLQWAGFSMTTFDFWSGGKTCDVEGQETG</sequence>
<dbReference type="GO" id="GO:0005737">
    <property type="term" value="C:cytoplasm"/>
    <property type="evidence" value="ECO:0007669"/>
    <property type="project" value="TreeGrafter"/>
</dbReference>
<dbReference type="PANTHER" id="PTHR10279">
    <property type="entry name" value="ORNITHINE DECARBOXYLASE ANTIZYME"/>
    <property type="match status" value="1"/>
</dbReference>
<evidence type="ECO:0000256" key="5">
    <source>
        <dbReference type="ARBA" id="ARBA00022758"/>
    </source>
</evidence>
<dbReference type="VEuPathDB" id="FungiDB:NCU07155"/>
<dbReference type="Gene3D" id="3.40.630.60">
    <property type="match status" value="1"/>
</dbReference>
<protein>
    <recommendedName>
        <fullName evidence="4">Ornithine decarboxylase antizyme</fullName>
    </recommendedName>
</protein>
<dbReference type="InterPro" id="IPR016181">
    <property type="entry name" value="Acyl_CoA_acyltransferase"/>
</dbReference>
<gene>
    <name evidence="7" type="primary">103E1.090</name>
</gene>
<evidence type="ECO:0000256" key="4">
    <source>
        <dbReference type="ARBA" id="ARBA00017712"/>
    </source>
</evidence>
<evidence type="ECO:0000256" key="2">
    <source>
        <dbReference type="ARBA" id="ARBA00008796"/>
    </source>
</evidence>
<dbReference type="InterPro" id="IPR038581">
    <property type="entry name" value="ODC_AZ_sf"/>
</dbReference>
<dbReference type="GO" id="GO:0075523">
    <property type="term" value="P:viral translational frameshifting"/>
    <property type="evidence" value="ECO:0007669"/>
    <property type="project" value="UniProtKB-KW"/>
</dbReference>
<dbReference type="PANTHER" id="PTHR10279:SF10">
    <property type="entry name" value="ORNITHINE DECARBOXYLASE ANTIZYME"/>
    <property type="match status" value="1"/>
</dbReference>
<feature type="compositionally biased region" description="Low complexity" evidence="6">
    <location>
        <begin position="167"/>
        <end position="186"/>
    </location>
</feature>
<dbReference type="Pfam" id="PF02100">
    <property type="entry name" value="ODC_AZ"/>
    <property type="match status" value="1"/>
</dbReference>
<dbReference type="GO" id="GO:0045732">
    <property type="term" value="P:positive regulation of protein catabolic process"/>
    <property type="evidence" value="ECO:0007669"/>
    <property type="project" value="TreeGrafter"/>
</dbReference>